<feature type="transmembrane region" description="Helical" evidence="1">
    <location>
        <begin position="12"/>
        <end position="32"/>
    </location>
</feature>
<comment type="caution">
    <text evidence="2">The sequence shown here is derived from an EMBL/GenBank/DDBJ whole genome shotgun (WGS) entry which is preliminary data.</text>
</comment>
<keyword evidence="1" id="KW-0812">Transmembrane</keyword>
<dbReference type="Proteomes" id="UP000031338">
    <property type="component" value="Unassembled WGS sequence"/>
</dbReference>
<sequence>MSNAAPTPFSRGTLTGMLLVGALAFVALLWFLGNGTGGNGNNGGAHVGGQGLNGFAGLARMLEAEGLDVQRQRNRRALENAPGLLILTPPVDADGKEIARIVDAHRYWGPTIVVTPKWLAMGVNAKAAKRGWVQMVGTQAPEWKGFADNVTVEIGNEDSPPAGGWKLGDRRGKFPDDRQIETGSGKGLVPLLTTGSGKTLAAFLDDDGYYPALNNFAGIDPGYGGDDEDLYPVVLVFEPDLLDNWGLADRNTAMLARDLVLATADDRSQPIVFDMTFNGFGASRNLLTLAFEPPFLAATICLLLAALAIAWRALNRFGPALVQGQEIAFGKAALVANAAGLIRRAGRVHLAAAPYADATRERIALALGLPKGLDPQETEHLIDAAQLRRAIAGPPFSQAARHLRDARKPHELTKRAQVLQQIERHLK</sequence>
<keyword evidence="1" id="KW-1133">Transmembrane helix</keyword>
<evidence type="ECO:0008006" key="4">
    <source>
        <dbReference type="Google" id="ProtNLM"/>
    </source>
</evidence>
<dbReference type="PATRIC" id="fig|48936.3.peg.3689"/>
<reference evidence="2 3" key="1">
    <citation type="submission" date="2014-10" db="EMBL/GenBank/DDBJ databases">
        <title>Draft genome sequence of Novosphingobium subterraneum DSM 12447.</title>
        <authorList>
            <person name="Gan H.M."/>
            <person name="Gan H.Y."/>
            <person name="Savka M.A."/>
        </authorList>
    </citation>
    <scope>NUCLEOTIDE SEQUENCE [LARGE SCALE GENOMIC DNA]</scope>
    <source>
        <strain evidence="2 3">DSM 12447</strain>
    </source>
</reference>
<dbReference type="EMBL" id="JRVC01000022">
    <property type="protein sequence ID" value="KHS43351.1"/>
    <property type="molecule type" value="Genomic_DNA"/>
</dbReference>
<dbReference type="AlphaFoldDB" id="A0A0B8ZYG4"/>
<protein>
    <recommendedName>
        <fullName evidence="4">DUF4350 domain-containing protein</fullName>
    </recommendedName>
</protein>
<organism evidence="2 3">
    <name type="scientific">Novosphingobium subterraneum</name>
    <dbReference type="NCBI Taxonomy" id="48936"/>
    <lineage>
        <taxon>Bacteria</taxon>
        <taxon>Pseudomonadati</taxon>
        <taxon>Pseudomonadota</taxon>
        <taxon>Alphaproteobacteria</taxon>
        <taxon>Sphingomonadales</taxon>
        <taxon>Sphingomonadaceae</taxon>
        <taxon>Novosphingobium</taxon>
    </lineage>
</organism>
<proteinExistence type="predicted"/>
<feature type="transmembrane region" description="Helical" evidence="1">
    <location>
        <begin position="295"/>
        <end position="314"/>
    </location>
</feature>
<name>A0A0B8ZYG4_9SPHN</name>
<evidence type="ECO:0000256" key="1">
    <source>
        <dbReference type="SAM" id="Phobius"/>
    </source>
</evidence>
<keyword evidence="3" id="KW-1185">Reference proteome</keyword>
<keyword evidence="1" id="KW-0472">Membrane</keyword>
<dbReference type="STRING" id="48936.NJ75_03658"/>
<dbReference type="RefSeq" id="WP_039337033.1">
    <property type="nucleotide sequence ID" value="NZ_JRVC01000022.1"/>
</dbReference>
<evidence type="ECO:0000313" key="2">
    <source>
        <dbReference type="EMBL" id="KHS43351.1"/>
    </source>
</evidence>
<evidence type="ECO:0000313" key="3">
    <source>
        <dbReference type="Proteomes" id="UP000031338"/>
    </source>
</evidence>
<accession>A0A0B8ZYG4</accession>
<gene>
    <name evidence="2" type="ORF">NJ75_03658</name>
</gene>